<gene>
    <name evidence="1" type="ORF">FYJ60_04395</name>
</gene>
<reference evidence="1 2" key="1">
    <citation type="submission" date="2019-08" db="EMBL/GenBank/DDBJ databases">
        <title>In-depth cultivation of the pig gut microbiome towards novel bacterial diversity and tailored functional studies.</title>
        <authorList>
            <person name="Wylensek D."/>
            <person name="Hitch T.C.A."/>
            <person name="Clavel T."/>
        </authorList>
    </citation>
    <scope>NUCLEOTIDE SEQUENCE [LARGE SCALE GENOMIC DNA]</scope>
    <source>
        <strain evidence="1 2">Oil+RF-744-WCA-WT-13</strain>
    </source>
</reference>
<evidence type="ECO:0000313" key="2">
    <source>
        <dbReference type="Proteomes" id="UP000466864"/>
    </source>
</evidence>
<dbReference type="AlphaFoldDB" id="A0A7X2TP19"/>
<protein>
    <submittedName>
        <fullName evidence="1">Uncharacterized protein</fullName>
    </submittedName>
</protein>
<dbReference type="Proteomes" id="UP000466864">
    <property type="component" value="Unassembled WGS sequence"/>
</dbReference>
<proteinExistence type="predicted"/>
<comment type="caution">
    <text evidence="1">The sequence shown here is derived from an EMBL/GenBank/DDBJ whole genome shotgun (WGS) entry which is preliminary data.</text>
</comment>
<organism evidence="1 2">
    <name type="scientific">Bilifractor porci</name>
    <dbReference type="NCBI Taxonomy" id="2606636"/>
    <lineage>
        <taxon>Bacteria</taxon>
        <taxon>Bacillati</taxon>
        <taxon>Bacillota</taxon>
        <taxon>Clostridia</taxon>
        <taxon>Lachnospirales</taxon>
        <taxon>Lachnospiraceae</taxon>
        <taxon>Bilifractor</taxon>
    </lineage>
</organism>
<dbReference type="EMBL" id="VUMV01000002">
    <property type="protein sequence ID" value="MST81548.1"/>
    <property type="molecule type" value="Genomic_DNA"/>
</dbReference>
<sequence>MRLINADELKHGFNTHFVSEKYGYENIDVREVIERIDAMPTLGGTPISAHWIPECPNKRTGKAYRHTCSRCGRTVYDERQVSIDEKGYYFCPHCGAKMNEVEE</sequence>
<accession>A0A7X2TP19</accession>
<keyword evidence="2" id="KW-1185">Reference proteome</keyword>
<name>A0A7X2TP19_9FIRM</name>
<dbReference type="RefSeq" id="WP_154457347.1">
    <property type="nucleotide sequence ID" value="NZ_VUMV01000002.1"/>
</dbReference>
<evidence type="ECO:0000313" key="1">
    <source>
        <dbReference type="EMBL" id="MST81548.1"/>
    </source>
</evidence>